<dbReference type="Gene3D" id="3.30.160.390">
    <property type="entry name" value="Integrase, DNA-binding domain"/>
    <property type="match status" value="1"/>
</dbReference>
<dbReference type="AlphaFoldDB" id="A0A6I7DAK6"/>
<evidence type="ECO:0000313" key="5">
    <source>
        <dbReference type="EMBL" id="QHN11754.1"/>
    </source>
</evidence>
<dbReference type="GO" id="GO:0015074">
    <property type="term" value="P:DNA integration"/>
    <property type="evidence" value="ECO:0007669"/>
    <property type="project" value="UniProtKB-KW"/>
</dbReference>
<dbReference type="RefSeq" id="WP_160230673.1">
    <property type="nucleotide sequence ID" value="NZ_CP043925.1"/>
</dbReference>
<dbReference type="PANTHER" id="PTHR30629">
    <property type="entry name" value="PROPHAGE INTEGRASE"/>
    <property type="match status" value="1"/>
</dbReference>
<dbReference type="Gene3D" id="1.10.443.10">
    <property type="entry name" value="Intergrase catalytic core"/>
    <property type="match status" value="1"/>
</dbReference>
<dbReference type="Pfam" id="PF13356">
    <property type="entry name" value="Arm-DNA-bind_3"/>
    <property type="match status" value="1"/>
</dbReference>
<accession>A0A6I7DAK6</accession>
<dbReference type="Pfam" id="PF00589">
    <property type="entry name" value="Phage_integrase"/>
    <property type="match status" value="1"/>
</dbReference>
<dbReference type="InterPro" id="IPR025166">
    <property type="entry name" value="Integrase_DNA_bind_dom"/>
</dbReference>
<dbReference type="Proteomes" id="UP000464700">
    <property type="component" value="Chromosome"/>
</dbReference>
<proteinExistence type="inferred from homology"/>
<dbReference type="PROSITE" id="PS51898">
    <property type="entry name" value="TYR_RECOMBINASE"/>
    <property type="match status" value="1"/>
</dbReference>
<dbReference type="EMBL" id="CP043925">
    <property type="protein sequence ID" value="QHN11754.1"/>
    <property type="molecule type" value="Genomic_DNA"/>
</dbReference>
<evidence type="ECO:0000256" key="2">
    <source>
        <dbReference type="ARBA" id="ARBA00022908"/>
    </source>
</evidence>
<dbReference type="GO" id="GO:0003677">
    <property type="term" value="F:DNA binding"/>
    <property type="evidence" value="ECO:0007669"/>
    <property type="project" value="InterPro"/>
</dbReference>
<keyword evidence="2" id="KW-0229">DNA integration</keyword>
<protein>
    <submittedName>
        <fullName evidence="5">Integrase family protein</fullName>
    </submittedName>
</protein>
<reference evidence="5 6" key="1">
    <citation type="submission" date="2019-09" db="EMBL/GenBank/DDBJ databases">
        <title>Emergence of a chromosome-mediated tetracycline resistance gene in Proteus strain.</title>
        <authorList>
            <person name="He D."/>
            <person name="Wang L."/>
        </authorList>
    </citation>
    <scope>NUCLEOTIDE SEQUENCE [LARGE SCALE GENOMIC DNA]</scope>
    <source>
        <strain evidence="5 6">T60</strain>
    </source>
</reference>
<dbReference type="InterPro" id="IPR011010">
    <property type="entry name" value="DNA_brk_join_enz"/>
</dbReference>
<organism evidence="5 6">
    <name type="scientific">Proteus columbae</name>
    <dbReference type="NCBI Taxonomy" id="1987580"/>
    <lineage>
        <taxon>Bacteria</taxon>
        <taxon>Pseudomonadati</taxon>
        <taxon>Pseudomonadota</taxon>
        <taxon>Gammaproteobacteria</taxon>
        <taxon>Enterobacterales</taxon>
        <taxon>Morganellaceae</taxon>
        <taxon>Proteus</taxon>
    </lineage>
</organism>
<evidence type="ECO:0000259" key="4">
    <source>
        <dbReference type="PROSITE" id="PS51898"/>
    </source>
</evidence>
<comment type="similarity">
    <text evidence="1">Belongs to the 'phage' integrase family.</text>
</comment>
<dbReference type="InterPro" id="IPR002104">
    <property type="entry name" value="Integrase_catalytic"/>
</dbReference>
<feature type="domain" description="Tyr recombinase" evidence="4">
    <location>
        <begin position="228"/>
        <end position="422"/>
    </location>
</feature>
<name>A0A6I7DAK6_9GAMM</name>
<keyword evidence="6" id="KW-1185">Reference proteome</keyword>
<dbReference type="InterPro" id="IPR013762">
    <property type="entry name" value="Integrase-like_cat_sf"/>
</dbReference>
<dbReference type="GO" id="GO:0006310">
    <property type="term" value="P:DNA recombination"/>
    <property type="evidence" value="ECO:0007669"/>
    <property type="project" value="UniProtKB-KW"/>
</dbReference>
<dbReference type="InterPro" id="IPR038488">
    <property type="entry name" value="Integrase_DNA-bd_sf"/>
</dbReference>
<keyword evidence="3" id="KW-0233">DNA recombination</keyword>
<evidence type="ECO:0000256" key="3">
    <source>
        <dbReference type="ARBA" id="ARBA00023172"/>
    </source>
</evidence>
<dbReference type="SUPFAM" id="SSF56349">
    <property type="entry name" value="DNA breaking-rejoining enzymes"/>
    <property type="match status" value="1"/>
</dbReference>
<evidence type="ECO:0000256" key="1">
    <source>
        <dbReference type="ARBA" id="ARBA00008857"/>
    </source>
</evidence>
<dbReference type="PANTHER" id="PTHR30629:SF2">
    <property type="entry name" value="PROPHAGE INTEGRASE INTS-RELATED"/>
    <property type="match status" value="1"/>
</dbReference>
<gene>
    <name evidence="5" type="ORF">F1325_15395</name>
</gene>
<dbReference type="KEGG" id="pcol:F1325_15395"/>
<evidence type="ECO:0000313" key="6">
    <source>
        <dbReference type="Proteomes" id="UP000464700"/>
    </source>
</evidence>
<sequence length="467" mass="53049">MDTFKFTKAKLESLPPAERGQIEYGDTVVNGLRIRVGVSGVKSFCISRKRNGKFIRATLGRFPDLTIDNARAKALELLGDVAATGQNPNVVKRTHQKAAITLADALDTYIENRGERLGSKTAKQYCSILQNFSGDWMKQQLSSISRERVELRHKAITDGTVWFGEDKSTLRAGVGSGSKAQADLWARVLRAIYRFSHDHYRDDHGNILLPDPPTMVLSTKRKWHGIVRKTERIRTNDLARWFNALSSIREQAEQERDDIAAAICDAVEMSIFTGLRKSEILELTWDRVNLGGRYFWIDTTKNGDPLELPITNTLLALFRRRAKMKSGDGTLVFPGERGVIKEYRHIIERISAATVPEPNQDLLQPIPFKWHDGRRTFGTIAELVGVGNYILKRLLNHRTMRSADVTQGYLYFSADELREPAEKIEYRILKNANLINESLSLNDQIILACRNLSDEDKKHFLLEILNK</sequence>
<dbReference type="InterPro" id="IPR050808">
    <property type="entry name" value="Phage_Integrase"/>
</dbReference>